<keyword evidence="2" id="KW-1185">Reference proteome</keyword>
<name>A0A2P8F7K8_9RHOB</name>
<reference evidence="1 2" key="1">
    <citation type="submission" date="2018-03" db="EMBL/GenBank/DDBJ databases">
        <title>Genomic Encyclopedia of Archaeal and Bacterial Type Strains, Phase II (KMG-II): from individual species to whole genera.</title>
        <authorList>
            <person name="Goeker M."/>
        </authorList>
    </citation>
    <scope>NUCLEOTIDE SEQUENCE [LARGE SCALE GENOMIC DNA]</scope>
    <source>
        <strain evidence="1 2">DSM 100673</strain>
    </source>
</reference>
<proteinExistence type="predicted"/>
<organism evidence="1 2">
    <name type="scientific">Shimia abyssi</name>
    <dbReference type="NCBI Taxonomy" id="1662395"/>
    <lineage>
        <taxon>Bacteria</taxon>
        <taxon>Pseudomonadati</taxon>
        <taxon>Pseudomonadota</taxon>
        <taxon>Alphaproteobacteria</taxon>
        <taxon>Rhodobacterales</taxon>
        <taxon>Roseobacteraceae</taxon>
    </lineage>
</organism>
<sequence>MRLEVLRLVAVCLAGVCPEAVPQADGFQVALRLVGVSRVGASWGESKVLSPHLAIEQKEGAPVVLRDDWLAHSGVSLVDLAVRPVGLAGPPAR</sequence>
<dbReference type="EMBL" id="PYGJ01000015">
    <property type="protein sequence ID" value="PSL17698.1"/>
    <property type="molecule type" value="Genomic_DNA"/>
</dbReference>
<accession>A0A2P8F7K8</accession>
<evidence type="ECO:0000313" key="1">
    <source>
        <dbReference type="EMBL" id="PSL17698.1"/>
    </source>
</evidence>
<evidence type="ECO:0000313" key="2">
    <source>
        <dbReference type="Proteomes" id="UP000240418"/>
    </source>
</evidence>
<protein>
    <submittedName>
        <fullName evidence="1">Uncharacterized protein</fullName>
    </submittedName>
</protein>
<dbReference type="Proteomes" id="UP000240418">
    <property type="component" value="Unassembled WGS sequence"/>
</dbReference>
<comment type="caution">
    <text evidence="1">The sequence shown here is derived from an EMBL/GenBank/DDBJ whole genome shotgun (WGS) entry which is preliminary data.</text>
</comment>
<gene>
    <name evidence="1" type="ORF">CLV88_11545</name>
</gene>
<dbReference type="AlphaFoldDB" id="A0A2P8F7K8"/>